<dbReference type="InterPro" id="IPR016181">
    <property type="entry name" value="Acyl_CoA_acyltransferase"/>
</dbReference>
<accession>A0ABS2MNR3</accession>
<dbReference type="SUPFAM" id="SSF55729">
    <property type="entry name" value="Acyl-CoA N-acyltransferases (Nat)"/>
    <property type="match status" value="1"/>
</dbReference>
<feature type="domain" description="N-acetyltransferase" evidence="1">
    <location>
        <begin position="4"/>
        <end position="162"/>
    </location>
</feature>
<protein>
    <submittedName>
        <fullName evidence="2">RimJ/RimL family protein N-acetyltransferase</fullName>
    </submittedName>
</protein>
<proteinExistence type="predicted"/>
<dbReference type="CDD" id="cd04301">
    <property type="entry name" value="NAT_SF"/>
    <property type="match status" value="1"/>
</dbReference>
<dbReference type="Pfam" id="PF00583">
    <property type="entry name" value="Acetyltransf_1"/>
    <property type="match status" value="1"/>
</dbReference>
<gene>
    <name evidence="2" type="ORF">JOC49_000471</name>
</gene>
<sequence>MVTPVFRKINRLDVYGFSKWGKHTDPRYFQYNMDFDHTREYDAWYYMKQRLLFRKVYGLFEGNVIIGFVTLKHIRWLKGIAELGIAIDPSKTGKGYGTLLLESYLRYVFKTYPIHQMSLKVAHFNLRAQKSYEKVGFIKVGEVYAPYEEQGYKDIIMTQFSDQFDLIDGILYTRFFHMKIDRQKFID</sequence>
<evidence type="ECO:0000313" key="3">
    <source>
        <dbReference type="Proteomes" id="UP000767854"/>
    </source>
</evidence>
<dbReference type="PANTHER" id="PTHR43415:SF3">
    <property type="entry name" value="GNAT-FAMILY ACETYLTRANSFERASE"/>
    <property type="match status" value="1"/>
</dbReference>
<reference evidence="2 3" key="1">
    <citation type="submission" date="2021-01" db="EMBL/GenBank/DDBJ databases">
        <title>Genomic Encyclopedia of Type Strains, Phase IV (KMG-IV): sequencing the most valuable type-strain genomes for metagenomic binning, comparative biology and taxonomic classification.</title>
        <authorList>
            <person name="Goeker M."/>
        </authorList>
    </citation>
    <scope>NUCLEOTIDE SEQUENCE [LARGE SCALE GENOMIC DNA]</scope>
    <source>
        <strain evidence="2 3">DSM 24436</strain>
    </source>
</reference>
<dbReference type="PROSITE" id="PS51186">
    <property type="entry name" value="GNAT"/>
    <property type="match status" value="1"/>
</dbReference>
<dbReference type="Proteomes" id="UP000767854">
    <property type="component" value="Unassembled WGS sequence"/>
</dbReference>
<dbReference type="EMBL" id="JAFBDT010000002">
    <property type="protein sequence ID" value="MBM7560957.1"/>
    <property type="molecule type" value="Genomic_DNA"/>
</dbReference>
<keyword evidence="3" id="KW-1185">Reference proteome</keyword>
<dbReference type="PANTHER" id="PTHR43415">
    <property type="entry name" value="SPERMIDINE N(1)-ACETYLTRANSFERASE"/>
    <property type="match status" value="1"/>
</dbReference>
<organism evidence="2 3">
    <name type="scientific">Fusibacter tunisiensis</name>
    <dbReference type="NCBI Taxonomy" id="1008308"/>
    <lineage>
        <taxon>Bacteria</taxon>
        <taxon>Bacillati</taxon>
        <taxon>Bacillota</taxon>
        <taxon>Clostridia</taxon>
        <taxon>Eubacteriales</taxon>
        <taxon>Eubacteriales Family XII. Incertae Sedis</taxon>
        <taxon>Fusibacter</taxon>
    </lineage>
</organism>
<name>A0ABS2MNR3_9FIRM</name>
<dbReference type="Gene3D" id="3.40.630.30">
    <property type="match status" value="1"/>
</dbReference>
<comment type="caution">
    <text evidence="2">The sequence shown here is derived from an EMBL/GenBank/DDBJ whole genome shotgun (WGS) entry which is preliminary data.</text>
</comment>
<evidence type="ECO:0000313" key="2">
    <source>
        <dbReference type="EMBL" id="MBM7560957.1"/>
    </source>
</evidence>
<evidence type="ECO:0000259" key="1">
    <source>
        <dbReference type="PROSITE" id="PS51186"/>
    </source>
</evidence>
<dbReference type="InterPro" id="IPR000182">
    <property type="entry name" value="GNAT_dom"/>
</dbReference>